<gene>
    <name evidence="1" type="ORF">F2Q70_00010634</name>
</gene>
<proteinExistence type="predicted"/>
<comment type="caution">
    <text evidence="1">The sequence shown here is derived from an EMBL/GenBank/DDBJ whole genome shotgun (WGS) entry which is preliminary data.</text>
</comment>
<protein>
    <submittedName>
        <fullName evidence="1">Uncharacterized protein</fullName>
    </submittedName>
</protein>
<sequence length="214" mass="23868">MHSPLQVVPRAERQKVHQAASYRCMLLQDATGCSMTLLDAACCSRRPGRFIYILMLYDSGFYTTYLTSYQFLKSCTPNTNKLELLELEDRKLPLKFRSPPDQYLHWRAGFLLDDDPLPGDLTITGIVVPSLPSLSRHARQEHILHDLTVSTSLGTSTVRDMAIVKGDTIRSLFPHVTKAEVMLIGSFDVGMISLGAAGMVVRELVAVLMIAIKE</sequence>
<evidence type="ECO:0000313" key="1">
    <source>
        <dbReference type="EMBL" id="KAF2612180.1"/>
    </source>
</evidence>
<organism evidence="1">
    <name type="scientific">Brassica cretica</name>
    <name type="common">Mustard</name>
    <dbReference type="NCBI Taxonomy" id="69181"/>
    <lineage>
        <taxon>Eukaryota</taxon>
        <taxon>Viridiplantae</taxon>
        <taxon>Streptophyta</taxon>
        <taxon>Embryophyta</taxon>
        <taxon>Tracheophyta</taxon>
        <taxon>Spermatophyta</taxon>
        <taxon>Magnoliopsida</taxon>
        <taxon>eudicotyledons</taxon>
        <taxon>Gunneridae</taxon>
        <taxon>Pentapetalae</taxon>
        <taxon>rosids</taxon>
        <taxon>malvids</taxon>
        <taxon>Brassicales</taxon>
        <taxon>Brassicaceae</taxon>
        <taxon>Brassiceae</taxon>
        <taxon>Brassica</taxon>
    </lineage>
</organism>
<accession>A0A8S9LW20</accession>
<reference evidence="1" key="1">
    <citation type="submission" date="2019-12" db="EMBL/GenBank/DDBJ databases">
        <title>Genome sequencing and annotation of Brassica cretica.</title>
        <authorList>
            <person name="Studholme D.J."/>
            <person name="Sarris P.F."/>
        </authorList>
    </citation>
    <scope>NUCLEOTIDE SEQUENCE</scope>
    <source>
        <strain evidence="1">PFS-102/07</strain>
        <tissue evidence="1">Leaf</tissue>
    </source>
</reference>
<dbReference type="EMBL" id="QGKY02000089">
    <property type="protein sequence ID" value="KAF2612180.1"/>
    <property type="molecule type" value="Genomic_DNA"/>
</dbReference>
<name>A0A8S9LW20_BRACR</name>
<dbReference type="AlphaFoldDB" id="A0A8S9LW20"/>